<gene>
    <name evidence="2" type="ORF">B1B_05310</name>
</gene>
<evidence type="ECO:0000313" key="2">
    <source>
        <dbReference type="EMBL" id="EQD69845.1"/>
    </source>
</evidence>
<sequence>MSKVIRRRWVSGLDGQTRRDRRSCEYEAYLPDPLVGRVFTLDGDVAAEVAEAEASITRLDLEASSLTGSETLARILLRAEAVASSRIEGLEVGARRLLHAEAARSLEGPPSDVTASEVLGNIDAMAFGIDQVRAGDHLSLALVLDVHQRLLSGTRLDEFGGRFRNEQNWIGGS</sequence>
<dbReference type="SUPFAM" id="SSF140931">
    <property type="entry name" value="Fic-like"/>
    <property type="match status" value="1"/>
</dbReference>
<comment type="caution">
    <text evidence="2">The sequence shown here is derived from an EMBL/GenBank/DDBJ whole genome shotgun (WGS) entry which is preliminary data.</text>
</comment>
<proteinExistence type="predicted"/>
<feature type="domain" description="Fic/DOC N-terminal" evidence="1">
    <location>
        <begin position="48"/>
        <end position="130"/>
    </location>
</feature>
<dbReference type="Pfam" id="PF13784">
    <property type="entry name" value="Fic_N"/>
    <property type="match status" value="1"/>
</dbReference>
<feature type="non-terminal residue" evidence="2">
    <location>
        <position position="173"/>
    </location>
</feature>
<dbReference type="InterPro" id="IPR025758">
    <property type="entry name" value="Fic/DOC_N"/>
</dbReference>
<evidence type="ECO:0000259" key="1">
    <source>
        <dbReference type="Pfam" id="PF13784"/>
    </source>
</evidence>
<reference evidence="2" key="1">
    <citation type="submission" date="2013-08" db="EMBL/GenBank/DDBJ databases">
        <authorList>
            <person name="Mendez C."/>
            <person name="Richter M."/>
            <person name="Ferrer M."/>
            <person name="Sanchez J."/>
        </authorList>
    </citation>
    <scope>NUCLEOTIDE SEQUENCE</scope>
</reference>
<dbReference type="Gene3D" id="1.10.3290.10">
    <property type="entry name" value="Fido-like domain"/>
    <property type="match status" value="1"/>
</dbReference>
<reference evidence="2" key="2">
    <citation type="journal article" date="2014" name="ISME J.">
        <title>Microbial stratification in low pH oxic and suboxic macroscopic growths along an acid mine drainage.</title>
        <authorList>
            <person name="Mendez-Garcia C."/>
            <person name="Mesa V."/>
            <person name="Sprenger R.R."/>
            <person name="Richter M."/>
            <person name="Diez M.S."/>
            <person name="Solano J."/>
            <person name="Bargiela R."/>
            <person name="Golyshina O.V."/>
            <person name="Manteca A."/>
            <person name="Ramos J.L."/>
            <person name="Gallego J.R."/>
            <person name="Llorente I."/>
            <person name="Martins Dos Santos V.A."/>
            <person name="Jensen O.N."/>
            <person name="Pelaez A.I."/>
            <person name="Sanchez J."/>
            <person name="Ferrer M."/>
        </authorList>
    </citation>
    <scope>NUCLEOTIDE SEQUENCE</scope>
</reference>
<dbReference type="EMBL" id="AUZY01003356">
    <property type="protein sequence ID" value="EQD69845.1"/>
    <property type="molecule type" value="Genomic_DNA"/>
</dbReference>
<organism evidence="2">
    <name type="scientific">mine drainage metagenome</name>
    <dbReference type="NCBI Taxonomy" id="410659"/>
    <lineage>
        <taxon>unclassified sequences</taxon>
        <taxon>metagenomes</taxon>
        <taxon>ecological metagenomes</taxon>
    </lineage>
</organism>
<accession>T1CLX4</accession>
<name>T1CLX4_9ZZZZ</name>
<dbReference type="InterPro" id="IPR036597">
    <property type="entry name" value="Fido-like_dom_sf"/>
</dbReference>
<protein>
    <submittedName>
        <fullName evidence="2">Filamentation induced by cAMP protein Fic</fullName>
    </submittedName>
</protein>
<dbReference type="AlphaFoldDB" id="T1CLX4"/>